<evidence type="ECO:0000256" key="1">
    <source>
        <dbReference type="SAM" id="MobiDB-lite"/>
    </source>
</evidence>
<keyword evidence="3" id="KW-1185">Reference proteome</keyword>
<dbReference type="Proteomes" id="UP000596661">
    <property type="component" value="Chromosome 1"/>
</dbReference>
<protein>
    <submittedName>
        <fullName evidence="2">Uncharacterized protein</fullName>
    </submittedName>
</protein>
<reference evidence="2" key="2">
    <citation type="submission" date="2021-03" db="UniProtKB">
        <authorList>
            <consortium name="EnsemblPlants"/>
        </authorList>
    </citation>
    <scope>IDENTIFICATION</scope>
</reference>
<evidence type="ECO:0000313" key="2">
    <source>
        <dbReference type="EnsemblPlants" id="cds.evm.model.01.587"/>
    </source>
</evidence>
<name>A0A803NPT8_CANSA</name>
<organism evidence="2 3">
    <name type="scientific">Cannabis sativa</name>
    <name type="common">Hemp</name>
    <name type="synonym">Marijuana</name>
    <dbReference type="NCBI Taxonomy" id="3483"/>
    <lineage>
        <taxon>Eukaryota</taxon>
        <taxon>Viridiplantae</taxon>
        <taxon>Streptophyta</taxon>
        <taxon>Embryophyta</taxon>
        <taxon>Tracheophyta</taxon>
        <taxon>Spermatophyta</taxon>
        <taxon>Magnoliopsida</taxon>
        <taxon>eudicotyledons</taxon>
        <taxon>Gunneridae</taxon>
        <taxon>Pentapetalae</taxon>
        <taxon>rosids</taxon>
        <taxon>fabids</taxon>
        <taxon>Rosales</taxon>
        <taxon>Cannabaceae</taxon>
        <taxon>Cannabis</taxon>
    </lineage>
</organism>
<dbReference type="Gramene" id="evm.model.01.587">
    <property type="protein sequence ID" value="cds.evm.model.01.587"/>
    <property type="gene ID" value="evm.TU.01.587"/>
</dbReference>
<evidence type="ECO:0000313" key="3">
    <source>
        <dbReference type="Proteomes" id="UP000596661"/>
    </source>
</evidence>
<proteinExistence type="predicted"/>
<dbReference type="EMBL" id="UZAU01000018">
    <property type="status" value="NOT_ANNOTATED_CDS"/>
    <property type="molecule type" value="Genomic_DNA"/>
</dbReference>
<dbReference type="AlphaFoldDB" id="A0A803NPT8"/>
<sequence>MNSFNIGLWKIGGTLKGKALNKNNRELTCLNGLEKLIALIVELLPVEVFMSWKEDPLPHIHYFNVQTDLQGVRDNIEPNDLVDVKQLEDEPLNDYIQQFFEAAAKTKSLGKDARVMALVVGLKEMSSMWPNLHLKVVYTMNDFLDIVDGFIKLEEDVTRTNGLNGVKKKSPDIRAPTTEAQGNGKKRSLNRGKRADNGGKQGNSLGGKKPKTGGKLLREHEPCITTYFILLAQREENYTAT</sequence>
<feature type="region of interest" description="Disordered" evidence="1">
    <location>
        <begin position="162"/>
        <end position="216"/>
    </location>
</feature>
<reference evidence="2" key="1">
    <citation type="submission" date="2018-11" db="EMBL/GenBank/DDBJ databases">
        <authorList>
            <person name="Grassa J C."/>
        </authorList>
    </citation>
    <scope>NUCLEOTIDE SEQUENCE [LARGE SCALE GENOMIC DNA]</scope>
</reference>
<dbReference type="EnsemblPlants" id="evm.model.01.587">
    <property type="protein sequence ID" value="cds.evm.model.01.587"/>
    <property type="gene ID" value="evm.TU.01.587"/>
</dbReference>
<accession>A0A803NPT8</accession>